<evidence type="ECO:0000313" key="4">
    <source>
        <dbReference type="EMBL" id="ACU02599.1"/>
    </source>
</evidence>
<dbReference type="InterPro" id="IPR000111">
    <property type="entry name" value="Glyco_hydro_27/36_CS"/>
</dbReference>
<dbReference type="OrthoDB" id="9779211at2"/>
<dbReference type="InterPro" id="IPR013785">
    <property type="entry name" value="Aldolase_TIM"/>
</dbReference>
<protein>
    <recommendedName>
        <fullName evidence="6">Alpha-galactosidase</fullName>
    </recommendedName>
</protein>
<dbReference type="RefSeq" id="WP_012780552.1">
    <property type="nucleotide sequence ID" value="NC_013061.1"/>
</dbReference>
<dbReference type="Gene3D" id="3.20.20.70">
    <property type="entry name" value="Aldolase class I"/>
    <property type="match status" value="1"/>
</dbReference>
<dbReference type="KEGG" id="phe:Phep_0375"/>
<dbReference type="SUPFAM" id="SSF51445">
    <property type="entry name" value="(Trans)glycosidases"/>
    <property type="match status" value="1"/>
</dbReference>
<feature type="transmembrane region" description="Helical" evidence="3">
    <location>
        <begin position="7"/>
        <end position="24"/>
    </location>
</feature>
<name>C6XZQ4_PEDHD</name>
<keyword evidence="3" id="KW-1133">Transmembrane helix</keyword>
<keyword evidence="1" id="KW-0378">Hydrolase</keyword>
<gene>
    <name evidence="4" type="ordered locus">Phep_0375</name>
</gene>
<dbReference type="GO" id="GO:0005975">
    <property type="term" value="P:carbohydrate metabolic process"/>
    <property type="evidence" value="ECO:0007669"/>
    <property type="project" value="InterPro"/>
</dbReference>
<evidence type="ECO:0008006" key="6">
    <source>
        <dbReference type="Google" id="ProtNLM"/>
    </source>
</evidence>
<dbReference type="GO" id="GO:0004553">
    <property type="term" value="F:hydrolase activity, hydrolyzing O-glycosyl compounds"/>
    <property type="evidence" value="ECO:0007669"/>
    <property type="project" value="InterPro"/>
</dbReference>
<dbReference type="HOGENOM" id="CLU_025128_0_0_10"/>
<accession>C6XZQ4</accession>
<evidence type="ECO:0000313" key="5">
    <source>
        <dbReference type="Proteomes" id="UP000000852"/>
    </source>
</evidence>
<keyword evidence="5" id="KW-1185">Reference proteome</keyword>
<dbReference type="AlphaFoldDB" id="C6XZQ4"/>
<dbReference type="STRING" id="485917.Phep_0375"/>
<dbReference type="InterPro" id="IPR017853">
    <property type="entry name" value="GH"/>
</dbReference>
<reference evidence="4 5" key="1">
    <citation type="journal article" date="2009" name="Stand. Genomic Sci.">
        <title>Complete genome sequence of Pedobacter heparinus type strain (HIM 762-3).</title>
        <authorList>
            <person name="Han C."/>
            <person name="Spring S."/>
            <person name="Lapidus A."/>
            <person name="Del Rio T.G."/>
            <person name="Tice H."/>
            <person name="Copeland A."/>
            <person name="Cheng J.F."/>
            <person name="Lucas S."/>
            <person name="Chen F."/>
            <person name="Nolan M."/>
            <person name="Bruce D."/>
            <person name="Goodwin L."/>
            <person name="Pitluck S."/>
            <person name="Ivanova N."/>
            <person name="Mavromatis K."/>
            <person name="Mikhailova N."/>
            <person name="Pati A."/>
            <person name="Chen A."/>
            <person name="Palaniappan K."/>
            <person name="Land M."/>
            <person name="Hauser L."/>
            <person name="Chang Y.J."/>
            <person name="Jeffries C.C."/>
            <person name="Saunders E."/>
            <person name="Chertkov O."/>
            <person name="Brettin T."/>
            <person name="Goker M."/>
            <person name="Rohde M."/>
            <person name="Bristow J."/>
            <person name="Eisen J.A."/>
            <person name="Markowitz V."/>
            <person name="Hugenholtz P."/>
            <person name="Kyrpides N.C."/>
            <person name="Klenk H.P."/>
            <person name="Detter J.C."/>
        </authorList>
    </citation>
    <scope>NUCLEOTIDE SEQUENCE [LARGE SCALE GENOMIC DNA]</scope>
    <source>
        <strain evidence="5">ATCC 13125 / DSM 2366 / CIP 104194 / JCM 7457 / NBRC 12017 / NCIMB 9290 / NRRL B-14731 / HIM 762-3</strain>
    </source>
</reference>
<dbReference type="eggNOG" id="COG3345">
    <property type="taxonomic scope" value="Bacteria"/>
</dbReference>
<dbReference type="Proteomes" id="UP000000852">
    <property type="component" value="Chromosome"/>
</dbReference>
<dbReference type="PROSITE" id="PS00512">
    <property type="entry name" value="ALPHA_GALACTOSIDASE"/>
    <property type="match status" value="1"/>
</dbReference>
<keyword evidence="2" id="KW-0326">Glycosidase</keyword>
<keyword evidence="3" id="KW-0812">Transmembrane</keyword>
<sequence length="700" mass="79130">MIKPGNLFHISLLILFTGIFNYSYSRVRTPKELNTCKAILINNVLTLENDYLSRSYNWNNGDLISTQLTDKKNKHSWLLNGNKPDCILPGSGKAESGSLHVEAVAATSIAPAYLRAQVEVKFGSLFVRRVFRIYPESPAIACDFYLKGSVNEKWASTNVNVGDLINIEKIEAIAQGKANAPVIENLSLPGKHWRLNSVEFFDVTDRRNNLVQEYQQLLYNGESRMKGNLLFINDVLSDKGIFILKESPTAEAQLAYPGFDFLARWGNIQAAGIGVLPSDIPKNEWVRCYGFVTGVTAGSTLDRLSALRSYQKNLRTHLPGRDDMILLNTWGDRSQDKKIGLDFSLNEIRAAHKLGITHFQLDDGWQTGRSAASALSKGSFEGIWKRRDYWLPDIKKFPDGLSPLVNLGKKLGIEICVWFNPSQDSSYVHWQDDAGALISLYNKYGIRTFKIDGVHVMDKQSDINIRKMLDSVMKVTNNEAVFNLDVTAGKRYGYHYFNEYGNIFLENRYTDFGSYYPSWTLRNLWMLSRYVPPQNLQIEFLNNFRNTDKYAKDDLLAPSTVSFGYEFALTMMAQPLAWMEASGLPEKAYSITPTLKKYRDIQSKLHSGQIFPIGEEPSGTSWTGFQSILGNQGYLLVIRERNAQATCAVQTWLPAGKKIRLQTELGQGKNTTANVDKEGRVTFSLPANNSYALYHYQIIE</sequence>
<dbReference type="EMBL" id="CP001681">
    <property type="protein sequence ID" value="ACU02599.1"/>
    <property type="molecule type" value="Genomic_DNA"/>
</dbReference>
<proteinExistence type="predicted"/>
<evidence type="ECO:0000256" key="2">
    <source>
        <dbReference type="ARBA" id="ARBA00023295"/>
    </source>
</evidence>
<organism evidence="4 5">
    <name type="scientific">Pedobacter heparinus (strain ATCC 13125 / DSM 2366 / CIP 104194 / JCM 7457 / NBRC 12017 / NCIMB 9290 / NRRL B-14731 / HIM 762-3)</name>
    <dbReference type="NCBI Taxonomy" id="485917"/>
    <lineage>
        <taxon>Bacteria</taxon>
        <taxon>Pseudomonadati</taxon>
        <taxon>Bacteroidota</taxon>
        <taxon>Sphingobacteriia</taxon>
        <taxon>Sphingobacteriales</taxon>
        <taxon>Sphingobacteriaceae</taxon>
        <taxon>Pedobacter</taxon>
    </lineage>
</organism>
<evidence type="ECO:0000256" key="1">
    <source>
        <dbReference type="ARBA" id="ARBA00022801"/>
    </source>
</evidence>
<keyword evidence="3" id="KW-0472">Membrane</keyword>
<evidence type="ECO:0000256" key="3">
    <source>
        <dbReference type="SAM" id="Phobius"/>
    </source>
</evidence>